<feature type="non-terminal residue" evidence="3">
    <location>
        <position position="439"/>
    </location>
</feature>
<dbReference type="Pfam" id="PF13416">
    <property type="entry name" value="SBP_bac_8"/>
    <property type="match status" value="1"/>
</dbReference>
<reference evidence="3" key="2">
    <citation type="submission" date="2021-04" db="EMBL/GenBank/DDBJ databases">
        <authorList>
            <person name="Gilroy R."/>
        </authorList>
    </citation>
    <scope>NUCLEOTIDE SEQUENCE</scope>
    <source>
        <strain evidence="3">Gambia15-2214</strain>
    </source>
</reference>
<dbReference type="InterPro" id="IPR006059">
    <property type="entry name" value="SBP"/>
</dbReference>
<dbReference type="SUPFAM" id="SSF53850">
    <property type="entry name" value="Periplasmic binding protein-like II"/>
    <property type="match status" value="1"/>
</dbReference>
<evidence type="ECO:0000256" key="1">
    <source>
        <dbReference type="ARBA" id="ARBA00004418"/>
    </source>
</evidence>
<dbReference type="Proteomes" id="UP000823914">
    <property type="component" value="Unassembled WGS sequence"/>
</dbReference>
<gene>
    <name evidence="3" type="ORF">IAA16_02070</name>
</gene>
<evidence type="ECO:0000313" key="4">
    <source>
        <dbReference type="Proteomes" id="UP000823914"/>
    </source>
</evidence>
<dbReference type="InterPro" id="IPR050490">
    <property type="entry name" value="Bact_solute-bd_prot1"/>
</dbReference>
<evidence type="ECO:0000256" key="2">
    <source>
        <dbReference type="ARBA" id="ARBA00008520"/>
    </source>
</evidence>
<dbReference type="AlphaFoldDB" id="A0A9E2P009"/>
<dbReference type="PROSITE" id="PS51257">
    <property type="entry name" value="PROKAR_LIPOPROTEIN"/>
    <property type="match status" value="1"/>
</dbReference>
<dbReference type="PANTHER" id="PTHR43649">
    <property type="entry name" value="ARABINOSE-BINDING PROTEIN-RELATED"/>
    <property type="match status" value="1"/>
</dbReference>
<reference evidence="3" key="1">
    <citation type="journal article" date="2021" name="PeerJ">
        <title>Extensive microbial diversity within the chicken gut microbiome revealed by metagenomics and culture.</title>
        <authorList>
            <person name="Gilroy R."/>
            <person name="Ravi A."/>
            <person name="Getino M."/>
            <person name="Pursley I."/>
            <person name="Horton D.L."/>
            <person name="Alikhan N.F."/>
            <person name="Baker D."/>
            <person name="Gharbi K."/>
            <person name="Hall N."/>
            <person name="Watson M."/>
            <person name="Adriaenssens E.M."/>
            <person name="Foster-Nyarko E."/>
            <person name="Jarju S."/>
            <person name="Secka A."/>
            <person name="Antonio M."/>
            <person name="Oren A."/>
            <person name="Chaudhuri R.R."/>
            <person name="La Ragione R."/>
            <person name="Hildebrand F."/>
            <person name="Pallen M.J."/>
        </authorList>
    </citation>
    <scope>NUCLEOTIDE SEQUENCE</scope>
    <source>
        <strain evidence="3">Gambia15-2214</strain>
    </source>
</reference>
<accession>A0A9E2P009</accession>
<protein>
    <submittedName>
        <fullName evidence="3">ABC transporter substrate-binding protein</fullName>
    </submittedName>
</protein>
<proteinExistence type="inferred from homology"/>
<name>A0A9E2P009_9SPIR</name>
<comment type="subcellular location">
    <subcellularLocation>
        <location evidence="1">Periplasm</location>
    </subcellularLocation>
</comment>
<sequence>MKKLMGILLILLVGSMMFIGCSKDTAQEVYFLNFKPEIAEVYETKVAPAFEKENPGYKLKVVTAASGTYEQTLKSEQAKSNPPVIFQTNGPVGLASSKNEAASLEGTDFYKLLADKSMALKLDGVVSAIPYAVEGYGIIYNDAIMRKYFELPNKAVAISSAEEINNFATLKAVVEDMQKNKDALGIKGVFASTSMSAGNQWRWQTHTVNVPLFYEYSEKDPSASPLMTGLNSSTFDFKYNENFKNLMDLYTNNSVTEKTLLGSKSVDDSMAEFALGQCAMVQNGNWAAAQILGTAGNKVAKEDIKFLPLYMGISGEESAGLCVGTENYLCINKNASPEAQKGADVFLTWLFSSSTGKQLVSNDLMFITPFNSFSASELPSDPLSQQVSLWMNKSGISSVAWTFNAIPSEEWKNAFGSALLSYFEGKTSWNDVVKTAQEQ</sequence>
<dbReference type="Gene3D" id="3.40.190.10">
    <property type="entry name" value="Periplasmic binding protein-like II"/>
    <property type="match status" value="2"/>
</dbReference>
<comment type="caution">
    <text evidence="3">The sequence shown here is derived from an EMBL/GenBank/DDBJ whole genome shotgun (WGS) entry which is preliminary data.</text>
</comment>
<organism evidence="3 4">
    <name type="scientific">Candidatus Treponema excrementipullorum</name>
    <dbReference type="NCBI Taxonomy" id="2838768"/>
    <lineage>
        <taxon>Bacteria</taxon>
        <taxon>Pseudomonadati</taxon>
        <taxon>Spirochaetota</taxon>
        <taxon>Spirochaetia</taxon>
        <taxon>Spirochaetales</taxon>
        <taxon>Treponemataceae</taxon>
        <taxon>Treponema</taxon>
    </lineage>
</organism>
<comment type="similarity">
    <text evidence="2">Belongs to the bacterial solute-binding protein 1 family.</text>
</comment>
<dbReference type="GO" id="GO:0042597">
    <property type="term" value="C:periplasmic space"/>
    <property type="evidence" value="ECO:0007669"/>
    <property type="project" value="UniProtKB-SubCell"/>
</dbReference>
<dbReference type="EMBL" id="JAHLFV010000047">
    <property type="protein sequence ID" value="MBU3849333.1"/>
    <property type="molecule type" value="Genomic_DNA"/>
</dbReference>
<evidence type="ECO:0000313" key="3">
    <source>
        <dbReference type="EMBL" id="MBU3849333.1"/>
    </source>
</evidence>